<gene>
    <name evidence="2" type="ORF">HGRIS_004072</name>
</gene>
<evidence type="ECO:0000313" key="2">
    <source>
        <dbReference type="EMBL" id="KAL0955164.1"/>
    </source>
</evidence>
<feature type="region of interest" description="Disordered" evidence="1">
    <location>
        <begin position="732"/>
        <end position="805"/>
    </location>
</feature>
<feature type="region of interest" description="Disordered" evidence="1">
    <location>
        <begin position="863"/>
        <end position="884"/>
    </location>
</feature>
<protein>
    <recommendedName>
        <fullName evidence="4">Proteophosphoglycan ppg4</fullName>
    </recommendedName>
</protein>
<evidence type="ECO:0000256" key="1">
    <source>
        <dbReference type="SAM" id="MobiDB-lite"/>
    </source>
</evidence>
<accession>A0ABR3JHR2</accession>
<organism evidence="2 3">
    <name type="scientific">Hohenbuehelia grisea</name>
    <dbReference type="NCBI Taxonomy" id="104357"/>
    <lineage>
        <taxon>Eukaryota</taxon>
        <taxon>Fungi</taxon>
        <taxon>Dikarya</taxon>
        <taxon>Basidiomycota</taxon>
        <taxon>Agaricomycotina</taxon>
        <taxon>Agaricomycetes</taxon>
        <taxon>Agaricomycetidae</taxon>
        <taxon>Agaricales</taxon>
        <taxon>Pleurotineae</taxon>
        <taxon>Pleurotaceae</taxon>
        <taxon>Hohenbuehelia</taxon>
    </lineage>
</organism>
<comment type="caution">
    <text evidence="2">The sequence shown here is derived from an EMBL/GenBank/DDBJ whole genome shotgun (WGS) entry which is preliminary data.</text>
</comment>
<feature type="region of interest" description="Disordered" evidence="1">
    <location>
        <begin position="311"/>
        <end position="368"/>
    </location>
</feature>
<feature type="region of interest" description="Disordered" evidence="1">
    <location>
        <begin position="1"/>
        <end position="101"/>
    </location>
</feature>
<feature type="compositionally biased region" description="Basic and acidic residues" evidence="1">
    <location>
        <begin position="181"/>
        <end position="202"/>
    </location>
</feature>
<evidence type="ECO:0008006" key="4">
    <source>
        <dbReference type="Google" id="ProtNLM"/>
    </source>
</evidence>
<feature type="compositionally biased region" description="Polar residues" evidence="1">
    <location>
        <begin position="748"/>
        <end position="760"/>
    </location>
</feature>
<feature type="region of interest" description="Disordered" evidence="1">
    <location>
        <begin position="249"/>
        <end position="292"/>
    </location>
</feature>
<evidence type="ECO:0000313" key="3">
    <source>
        <dbReference type="Proteomes" id="UP001556367"/>
    </source>
</evidence>
<feature type="compositionally biased region" description="Basic and acidic residues" evidence="1">
    <location>
        <begin position="655"/>
        <end position="672"/>
    </location>
</feature>
<proteinExistence type="predicted"/>
<feature type="region of interest" description="Disordered" evidence="1">
    <location>
        <begin position="631"/>
        <end position="715"/>
    </location>
</feature>
<dbReference type="EMBL" id="JASNQZ010000007">
    <property type="protein sequence ID" value="KAL0955164.1"/>
    <property type="molecule type" value="Genomic_DNA"/>
</dbReference>
<reference evidence="3" key="1">
    <citation type="submission" date="2024-06" db="EMBL/GenBank/DDBJ databases">
        <title>Multi-omics analyses provide insights into the biosynthesis of the anticancer antibiotic pleurotin in Hohenbuehelia grisea.</title>
        <authorList>
            <person name="Weaver J.A."/>
            <person name="Alberti F."/>
        </authorList>
    </citation>
    <scope>NUCLEOTIDE SEQUENCE [LARGE SCALE GENOMIC DNA]</scope>
    <source>
        <strain evidence="3">T-177</strain>
    </source>
</reference>
<feature type="compositionally biased region" description="Basic and acidic residues" evidence="1">
    <location>
        <begin position="42"/>
        <end position="56"/>
    </location>
</feature>
<feature type="region of interest" description="Disordered" evidence="1">
    <location>
        <begin position="509"/>
        <end position="540"/>
    </location>
</feature>
<feature type="compositionally biased region" description="Polar residues" evidence="1">
    <location>
        <begin position="17"/>
        <end position="37"/>
    </location>
</feature>
<feature type="compositionally biased region" description="Low complexity" evidence="1">
    <location>
        <begin position="76"/>
        <end position="87"/>
    </location>
</feature>
<dbReference type="Proteomes" id="UP001556367">
    <property type="component" value="Unassembled WGS sequence"/>
</dbReference>
<feature type="compositionally biased region" description="Polar residues" evidence="1">
    <location>
        <begin position="253"/>
        <end position="268"/>
    </location>
</feature>
<feature type="compositionally biased region" description="Basic and acidic residues" evidence="1">
    <location>
        <begin position="209"/>
        <end position="224"/>
    </location>
</feature>
<feature type="compositionally biased region" description="Polar residues" evidence="1">
    <location>
        <begin position="779"/>
        <end position="793"/>
    </location>
</feature>
<keyword evidence="3" id="KW-1185">Reference proteome</keyword>
<feature type="region of interest" description="Disordered" evidence="1">
    <location>
        <begin position="171"/>
        <end position="237"/>
    </location>
</feature>
<sequence>MATRRVITYAHRRSRPTLATGSRNSTAEAAHSKSATPSPIPGDDHGDEIRNTEDMTRPFLKRSRSSGSHPLKLRQSSDAAGSKAADGGKAGTIPKRDTDLDRVVDAPVNPEIDLPVPREVPFAISNPALAYQTPLPTDISALEAFHLPSGLGEPILPEQFSPLPKVALSQRPLAKASRRMAPKERLKPIDTESGRKWPERNLVRTKSGKLKENVRRPEDPGDSRKSKKISVSKSAMAKDLGHVSGGIALPLSSPFSSRPGSVESSPKHQQPKKTKPGTAYMRSSERRPLAVRFPSRSNNFAVLDIDPVMSRSTATSPAHSDVASKVTLDKERRPSVPTTTRPTLATFHEPRKPTNKTTFNAETGNGDIPPDARPVSALGHHGMVNSALPSPNWATLGISFDRPPSQLDYTLTCAFNDFAETGEFGDPADRGTDFSAFWDGAMGISTPLDRDKARSTGLEIDEGRAHREIGDRHDRPAHDDYEVTMFPFQRPGYVTPDVPPFMNASNSLPSLFPPANHPDGRSSHFSSPSEYDSDEEGRDNGMDITHAGAAQSPWLSDSLISPPSVYTKKPGAFERPPSTHPLDFMTQKHYGQHRGSSEVPLDPTLYVHAYDQDYVVPVGPTKERSVITKEFAHPDQVVPGKSNVSPRGPSPTANGERHDAGDQSVDPRRPLGAEEPTELPESLEKRSLSVPKPADSTLAQGRNRRNTIKASDFETNAPQISNLSVTVNARRTRSGTITARNPGVAQPGITTGNHNPTQAARRTRSGTVVGPPARAKPSAAQTLQPTSSNTVTSHLEAGPPSSDDPISILGPSIDLNDEVWAVAPRTSPLAPRKRHNLRPLSSLLGPRSGKKLSVQLGLDVMHEGPEDLRSSDDELLLKDGDPFW</sequence>
<name>A0ABR3JHR2_9AGAR</name>